<dbReference type="EMBL" id="WDCP01000032">
    <property type="protein sequence ID" value="KAB6338580.1"/>
    <property type="molecule type" value="Genomic_DNA"/>
</dbReference>
<feature type="domain" description="TraG N-terminal Bacteroidetes" evidence="1">
    <location>
        <begin position="3"/>
        <end position="54"/>
    </location>
</feature>
<evidence type="ECO:0000313" key="5">
    <source>
        <dbReference type="Proteomes" id="UP000183040"/>
    </source>
</evidence>
<evidence type="ECO:0000313" key="2">
    <source>
        <dbReference type="EMBL" id="KAB6082454.1"/>
    </source>
</evidence>
<accession>A0A1H4EPH2</accession>
<keyword evidence="6" id="KW-1185">Reference proteome</keyword>
<dbReference type="InterPro" id="IPR024451">
    <property type="entry name" value="TraG_N_Bacteroidetes"/>
</dbReference>
<dbReference type="Proteomes" id="UP000438288">
    <property type="component" value="Unassembled WGS sequence"/>
</dbReference>
<dbReference type="EMBL" id="WDES01000049">
    <property type="protein sequence ID" value="KAB6082454.1"/>
    <property type="molecule type" value="Genomic_DNA"/>
</dbReference>
<organism evidence="4 5">
    <name type="scientific">Bacteroides xylanisolvens</name>
    <dbReference type="NCBI Taxonomy" id="371601"/>
    <lineage>
        <taxon>Bacteria</taxon>
        <taxon>Pseudomonadati</taxon>
        <taxon>Bacteroidota</taxon>
        <taxon>Bacteroidia</taxon>
        <taxon>Bacteroidales</taxon>
        <taxon>Bacteroidaceae</taxon>
        <taxon>Bacteroides</taxon>
    </lineage>
</organism>
<dbReference type="RefSeq" id="WP_005680104.1">
    <property type="nucleotide sequence ID" value="NZ_CP072216.1"/>
</dbReference>
<reference evidence="6 7" key="2">
    <citation type="journal article" date="2019" name="Nat. Med.">
        <title>A library of human gut bacterial isolates paired with longitudinal multiomics data enables mechanistic microbiome research.</title>
        <authorList>
            <person name="Poyet M."/>
            <person name="Groussin M."/>
            <person name="Gibbons S.M."/>
            <person name="Avila-Pacheco J."/>
            <person name="Jiang X."/>
            <person name="Kearney S.M."/>
            <person name="Perrotta A.R."/>
            <person name="Berdy B."/>
            <person name="Zhao S."/>
            <person name="Lieberman T.D."/>
            <person name="Swanson P.K."/>
            <person name="Smith M."/>
            <person name="Roesemann S."/>
            <person name="Alexander J.E."/>
            <person name="Rich S.A."/>
            <person name="Livny J."/>
            <person name="Vlamakis H."/>
            <person name="Clish C."/>
            <person name="Bullock K."/>
            <person name="Deik A."/>
            <person name="Scott J."/>
            <person name="Pierce K.A."/>
            <person name="Xavier R.J."/>
            <person name="Alm E.J."/>
        </authorList>
    </citation>
    <scope>NUCLEOTIDE SEQUENCE [LARGE SCALE GENOMIC DNA]</scope>
    <source>
        <strain evidence="3 7">BIOML-A16</strain>
        <strain evidence="2 6">BIOML-A74</strain>
    </source>
</reference>
<evidence type="ECO:0000313" key="4">
    <source>
        <dbReference type="EMBL" id="SEA86410.1"/>
    </source>
</evidence>
<dbReference type="InterPro" id="IPR053155">
    <property type="entry name" value="F-pilin_assembly_TraC"/>
</dbReference>
<dbReference type="EMBL" id="FNRP01000016">
    <property type="protein sequence ID" value="SEA86410.1"/>
    <property type="molecule type" value="Genomic_DNA"/>
</dbReference>
<evidence type="ECO:0000259" key="1">
    <source>
        <dbReference type="Pfam" id="PF12991"/>
    </source>
</evidence>
<dbReference type="Proteomes" id="UP000183040">
    <property type="component" value="Unassembled WGS sequence"/>
</dbReference>
<gene>
    <name evidence="2" type="ORF">GA574_22100</name>
    <name evidence="3" type="ORF">GAZ43_14200</name>
    <name evidence="4" type="ORF">SAMN04487924_11648</name>
</gene>
<name>A0A1H4EPH2_9BACE</name>
<evidence type="ECO:0000313" key="7">
    <source>
        <dbReference type="Proteomes" id="UP000438288"/>
    </source>
</evidence>
<dbReference type="Pfam" id="PF12991">
    <property type="entry name" value="DUF3875"/>
    <property type="match status" value="1"/>
</dbReference>
<dbReference type="Proteomes" id="UP000435059">
    <property type="component" value="Unassembled WGS sequence"/>
</dbReference>
<sequence>MRNILKAATLESKFPILSVEEGCILSKDADVTIGFKVFLPELFTVTSADYVSMHGT</sequence>
<reference evidence="4 5" key="1">
    <citation type="submission" date="2016-10" db="EMBL/GenBank/DDBJ databases">
        <authorList>
            <person name="de Groot N.N."/>
        </authorList>
    </citation>
    <scope>NUCLEOTIDE SEQUENCE [LARGE SCALE GENOMIC DNA]</scope>
    <source>
        <strain evidence="4 5">NLAE-zl-G339</strain>
    </source>
</reference>
<dbReference type="AlphaFoldDB" id="A0A1H4EPH2"/>
<dbReference type="PANTHER" id="PTHR38467:SF1">
    <property type="entry name" value="CONJUGATIVE TRANSFER: ASSEMBLY"/>
    <property type="match status" value="1"/>
</dbReference>
<dbReference type="PANTHER" id="PTHR38467">
    <property type="match status" value="1"/>
</dbReference>
<dbReference type="GeneID" id="89222941"/>
<protein>
    <submittedName>
        <fullName evidence="2">DUF3875 domain-containing protein</fullName>
    </submittedName>
</protein>
<proteinExistence type="predicted"/>
<evidence type="ECO:0000313" key="6">
    <source>
        <dbReference type="Proteomes" id="UP000435059"/>
    </source>
</evidence>
<evidence type="ECO:0000313" key="3">
    <source>
        <dbReference type="EMBL" id="KAB6338580.1"/>
    </source>
</evidence>